<dbReference type="EMBL" id="VSSQ01072260">
    <property type="protein sequence ID" value="MPN23679.1"/>
    <property type="molecule type" value="Genomic_DNA"/>
</dbReference>
<evidence type="ECO:0008006" key="2">
    <source>
        <dbReference type="Google" id="ProtNLM"/>
    </source>
</evidence>
<gene>
    <name evidence="1" type="ORF">SDC9_171072</name>
</gene>
<proteinExistence type="predicted"/>
<name>A0A645GD26_9ZZZZ</name>
<protein>
    <recommendedName>
        <fullName evidence="2">TonB-dependent receptor SusC</fullName>
    </recommendedName>
</protein>
<evidence type="ECO:0000313" key="1">
    <source>
        <dbReference type="EMBL" id="MPN23679.1"/>
    </source>
</evidence>
<reference evidence="1" key="1">
    <citation type="submission" date="2019-08" db="EMBL/GenBank/DDBJ databases">
        <authorList>
            <person name="Kucharzyk K."/>
            <person name="Murdoch R.W."/>
            <person name="Higgins S."/>
            <person name="Loffler F."/>
        </authorList>
    </citation>
    <scope>NUCLEOTIDE SEQUENCE</scope>
</reference>
<comment type="caution">
    <text evidence="1">The sequence shown here is derived from an EMBL/GenBank/DDBJ whole genome shotgun (WGS) entry which is preliminary data.</text>
</comment>
<organism evidence="1">
    <name type="scientific">bioreactor metagenome</name>
    <dbReference type="NCBI Taxonomy" id="1076179"/>
    <lineage>
        <taxon>unclassified sequences</taxon>
        <taxon>metagenomes</taxon>
        <taxon>ecological metagenomes</taxon>
    </lineage>
</organism>
<accession>A0A645GD26</accession>
<dbReference type="AlphaFoldDB" id="A0A645GD26"/>
<sequence>MQDGSFIRLKSVELGYSIPERLTNKILMENLRFYVSGTNLLTFSKFKLWDPEMAGNGLGYPVQKVINFGLQISF</sequence>